<accession>A0A9Q8T6D2</accession>
<dbReference type="KEGG" id="clup:CLUP02_15665"/>
<evidence type="ECO:0000313" key="2">
    <source>
        <dbReference type="Proteomes" id="UP000830671"/>
    </source>
</evidence>
<dbReference type="Proteomes" id="UP000830671">
    <property type="component" value="Chromosome 8"/>
</dbReference>
<proteinExistence type="predicted"/>
<sequence length="93" mass="10406">METSNIAEVVTWSTAGGVQIKEFEHQVAWRCKRPGKWLCCFIDLNSASILTATSLFSPHHQPLVAQPTRPSKLRLRPSPINVETVASKSDKEF</sequence>
<dbReference type="AlphaFoldDB" id="A0A9Q8T6D2"/>
<gene>
    <name evidence="1" type="ORF">CLUP02_15665</name>
</gene>
<reference evidence="1" key="1">
    <citation type="journal article" date="2021" name="Mol. Plant Microbe Interact.">
        <title>Complete Genome Sequence of the Plant-Pathogenic Fungus Colletotrichum lupini.</title>
        <authorList>
            <person name="Baroncelli R."/>
            <person name="Pensec F."/>
            <person name="Da Lio D."/>
            <person name="Boufleur T."/>
            <person name="Vicente I."/>
            <person name="Sarrocco S."/>
            <person name="Picot A."/>
            <person name="Baraldi E."/>
            <person name="Sukno S."/>
            <person name="Thon M."/>
            <person name="Le Floch G."/>
        </authorList>
    </citation>
    <scope>NUCLEOTIDE SEQUENCE</scope>
    <source>
        <strain evidence="1">IMI 504893</strain>
    </source>
</reference>
<keyword evidence="2" id="KW-1185">Reference proteome</keyword>
<dbReference type="GeneID" id="73349599"/>
<dbReference type="RefSeq" id="XP_049151735.1">
    <property type="nucleotide sequence ID" value="XM_049294589.1"/>
</dbReference>
<dbReference type="EMBL" id="CP019480">
    <property type="protein sequence ID" value="UQC90134.1"/>
    <property type="molecule type" value="Genomic_DNA"/>
</dbReference>
<protein>
    <submittedName>
        <fullName evidence="1">Uncharacterized protein</fullName>
    </submittedName>
</protein>
<organism evidence="1 2">
    <name type="scientific">Colletotrichum lupini</name>
    <dbReference type="NCBI Taxonomy" id="145971"/>
    <lineage>
        <taxon>Eukaryota</taxon>
        <taxon>Fungi</taxon>
        <taxon>Dikarya</taxon>
        <taxon>Ascomycota</taxon>
        <taxon>Pezizomycotina</taxon>
        <taxon>Sordariomycetes</taxon>
        <taxon>Hypocreomycetidae</taxon>
        <taxon>Glomerellales</taxon>
        <taxon>Glomerellaceae</taxon>
        <taxon>Colletotrichum</taxon>
        <taxon>Colletotrichum acutatum species complex</taxon>
    </lineage>
</organism>
<evidence type="ECO:0000313" key="1">
    <source>
        <dbReference type="EMBL" id="UQC90134.1"/>
    </source>
</evidence>
<name>A0A9Q8T6D2_9PEZI</name>